<dbReference type="GeneID" id="77093392"/>
<evidence type="ECO:0000256" key="1">
    <source>
        <dbReference type="SAM" id="Phobius"/>
    </source>
</evidence>
<evidence type="ECO:0000313" key="2">
    <source>
        <dbReference type="EMBL" id="SOB53964.1"/>
    </source>
</evidence>
<feature type="transmembrane region" description="Helical" evidence="1">
    <location>
        <begin position="6"/>
        <end position="25"/>
    </location>
</feature>
<comment type="caution">
    <text evidence="2">The sequence shown here is derived from an EMBL/GenBank/DDBJ whole genome shotgun (WGS) entry which is preliminary data.</text>
</comment>
<name>A0AAX2HCK0_9PSED</name>
<accession>A0AAX2HCK0</accession>
<dbReference type="AlphaFoldDB" id="A0AAX2HCK0"/>
<dbReference type="EMBL" id="OBKZ01000042">
    <property type="protein sequence ID" value="SOB53964.1"/>
    <property type="molecule type" value="Genomic_DNA"/>
</dbReference>
<gene>
    <name evidence="2" type="ORF">PLUA15_470095</name>
</gene>
<dbReference type="Proteomes" id="UP000219564">
    <property type="component" value="Unassembled WGS sequence"/>
</dbReference>
<sequence length="40" mass="4182">MNSTLIWLGGVGAGLALIALAWWGWHQSGLALLQLGMATC</sequence>
<evidence type="ECO:0000313" key="3">
    <source>
        <dbReference type="Proteomes" id="UP000219564"/>
    </source>
</evidence>
<keyword evidence="1" id="KW-0812">Transmembrane</keyword>
<dbReference type="RefSeq" id="WP_255164190.1">
    <property type="nucleotide sequence ID" value="NZ_CAUQZS010000032.1"/>
</dbReference>
<keyword evidence="1" id="KW-1133">Transmembrane helix</keyword>
<organism evidence="2 3">
    <name type="scientific">Pseudomonas lundensis</name>
    <dbReference type="NCBI Taxonomy" id="86185"/>
    <lineage>
        <taxon>Bacteria</taxon>
        <taxon>Pseudomonadati</taxon>
        <taxon>Pseudomonadota</taxon>
        <taxon>Gammaproteobacteria</taxon>
        <taxon>Pseudomonadales</taxon>
        <taxon>Pseudomonadaceae</taxon>
        <taxon>Pseudomonas</taxon>
    </lineage>
</organism>
<reference evidence="2 3" key="1">
    <citation type="submission" date="2017-08" db="EMBL/GenBank/DDBJ databases">
        <authorList>
            <person name="Chaillou S."/>
        </authorList>
    </citation>
    <scope>NUCLEOTIDE SEQUENCE [LARGE SCALE GENOMIC DNA]</scope>
    <source>
        <strain evidence="2 3">MFPA15A1205</strain>
    </source>
</reference>
<protein>
    <submittedName>
        <fullName evidence="2">Uncharacterized protein</fullName>
    </submittedName>
</protein>
<keyword evidence="1" id="KW-0472">Membrane</keyword>
<proteinExistence type="predicted"/>